<keyword evidence="3" id="KW-1185">Reference proteome</keyword>
<evidence type="ECO:0000313" key="3">
    <source>
        <dbReference type="Proteomes" id="UP000236178"/>
    </source>
</evidence>
<dbReference type="AlphaFoldDB" id="A0A2I0SHC1"/>
<name>A0A2I0SHC1_9ACTN</name>
<dbReference type="EMBL" id="PJOS01000078">
    <property type="protein sequence ID" value="PKT69320.1"/>
    <property type="molecule type" value="Genomic_DNA"/>
</dbReference>
<organism evidence="2 3">
    <name type="scientific">Streptomyces populi</name>
    <dbReference type="NCBI Taxonomy" id="2058924"/>
    <lineage>
        <taxon>Bacteria</taxon>
        <taxon>Bacillati</taxon>
        <taxon>Actinomycetota</taxon>
        <taxon>Actinomycetes</taxon>
        <taxon>Kitasatosporales</taxon>
        <taxon>Streptomycetaceae</taxon>
        <taxon>Streptomyces</taxon>
    </lineage>
</organism>
<dbReference type="SUPFAM" id="SSF56059">
    <property type="entry name" value="Glutathione synthetase ATP-binding domain-like"/>
    <property type="match status" value="1"/>
</dbReference>
<feature type="region of interest" description="Disordered" evidence="1">
    <location>
        <begin position="1"/>
        <end position="26"/>
    </location>
</feature>
<sequence>MGHGRQGGAAVTAPTPVLARPADARRPDPVTDRFVRDCLVPGSALRTAVRDASYPPAFADCWGGRMLQRPLFAPESQVMGFAADLDAFVTLLESVPDRLFDGDLARYCDHLGIEAERASVLRRFAVGPLTRYGRADVYHDGTGFRLLEINMASNLGGTDRSEMQRALEDVPAFRAFARENGLGHVHTGERLRAALAAVRPAHLGGDTPRGAVICGRGGLEKYGHLLRGFTEMMERLGLRFELGELDDVHERGGRVLLRGAPVDVALRFFNVDDVFWDRRSRARAELLFRAHEEERLLLWSPINGSLFSNKGALALLSDPDLRSTLTASEAAVVDRVLPETFLLTPGSVPYCREHRAGLILKPLRDFGGRGIVAGWRLDDREWRAVLEESPERHYVVQRRVVPAAEQVVCPDSGRAEDWHAVWGMFFTPDGYAGTDVRAAPAAHSAVINYGANPHVRTGCVFTYA</sequence>
<accession>A0A2I0SHC1</accession>
<dbReference type="OrthoDB" id="8041036at2"/>
<evidence type="ECO:0000313" key="2">
    <source>
        <dbReference type="EMBL" id="PKT69320.1"/>
    </source>
</evidence>
<proteinExistence type="predicted"/>
<gene>
    <name evidence="2" type="ORF">CW362_30175</name>
</gene>
<reference evidence="2 3" key="1">
    <citation type="submission" date="2017-12" db="EMBL/GenBank/DDBJ databases">
        <title>Streptomyces populusis sp. nov., a novel endophytic actinobacterium isolated from stems of Populus adenopoda Maxim.</title>
        <authorList>
            <person name="Wang Z."/>
        </authorList>
    </citation>
    <scope>NUCLEOTIDE SEQUENCE [LARGE SCALE GENOMIC DNA]</scope>
    <source>
        <strain evidence="2 3">A249</strain>
    </source>
</reference>
<comment type="caution">
    <text evidence="2">The sequence shown here is derived from an EMBL/GenBank/DDBJ whole genome shotgun (WGS) entry which is preliminary data.</text>
</comment>
<dbReference type="Proteomes" id="UP000236178">
    <property type="component" value="Unassembled WGS sequence"/>
</dbReference>
<protein>
    <recommendedName>
        <fullName evidence="4">Glutathionylspermidine synthase pre-ATP-grasp-like domain-containing protein</fullName>
    </recommendedName>
</protein>
<evidence type="ECO:0008006" key="4">
    <source>
        <dbReference type="Google" id="ProtNLM"/>
    </source>
</evidence>
<evidence type="ECO:0000256" key="1">
    <source>
        <dbReference type="SAM" id="MobiDB-lite"/>
    </source>
</evidence>